<dbReference type="RefSeq" id="WP_146512432.1">
    <property type="nucleotide sequence ID" value="NZ_SIHI01000067.1"/>
</dbReference>
<dbReference type="OrthoDB" id="7060908at2"/>
<evidence type="ECO:0000313" key="2">
    <source>
        <dbReference type="Proteomes" id="UP000317243"/>
    </source>
</evidence>
<protein>
    <recommendedName>
        <fullName evidence="3">DUF4145 domain-containing protein</fullName>
    </recommendedName>
</protein>
<comment type="caution">
    <text evidence="1">The sequence shown here is derived from an EMBL/GenBank/DDBJ whole genome shotgun (WGS) entry which is preliminary data.</text>
</comment>
<proteinExistence type="predicted"/>
<name>A0A5C5VMG0_9PLAN</name>
<evidence type="ECO:0000313" key="1">
    <source>
        <dbReference type="EMBL" id="TWT39824.1"/>
    </source>
</evidence>
<sequence length="113" mass="12954">MLSLIQSYEGALLHPDDEIVYLYEIRDALSKRFGGEKRMIAKLEIDGGGPSDFKWTNFKELANAQPIKQGRHRGNHHGCLRDATQSELSNARNFALHLIRSYLHYLNQQADDQ</sequence>
<accession>A0A5C5VMG0</accession>
<dbReference type="AlphaFoldDB" id="A0A5C5VMG0"/>
<gene>
    <name evidence="1" type="ORF">KOR42_51520</name>
</gene>
<dbReference type="Proteomes" id="UP000317243">
    <property type="component" value="Unassembled WGS sequence"/>
</dbReference>
<reference evidence="1 2" key="1">
    <citation type="submission" date="2019-02" db="EMBL/GenBank/DDBJ databases">
        <title>Deep-cultivation of Planctomycetes and their phenomic and genomic characterization uncovers novel biology.</title>
        <authorList>
            <person name="Wiegand S."/>
            <person name="Jogler M."/>
            <person name="Boedeker C."/>
            <person name="Pinto D."/>
            <person name="Vollmers J."/>
            <person name="Rivas-Marin E."/>
            <person name="Kohn T."/>
            <person name="Peeters S.H."/>
            <person name="Heuer A."/>
            <person name="Rast P."/>
            <person name="Oberbeckmann S."/>
            <person name="Bunk B."/>
            <person name="Jeske O."/>
            <person name="Meyerdierks A."/>
            <person name="Storesund J.E."/>
            <person name="Kallscheuer N."/>
            <person name="Luecker S."/>
            <person name="Lage O.M."/>
            <person name="Pohl T."/>
            <person name="Merkel B.J."/>
            <person name="Hornburger P."/>
            <person name="Mueller R.-W."/>
            <person name="Bruemmer F."/>
            <person name="Labrenz M."/>
            <person name="Spormann A.M."/>
            <person name="Op Den Camp H."/>
            <person name="Overmann J."/>
            <person name="Amann R."/>
            <person name="Jetten M.S.M."/>
            <person name="Mascher T."/>
            <person name="Medema M.H."/>
            <person name="Devos D.P."/>
            <person name="Kaster A.-K."/>
            <person name="Ovreas L."/>
            <person name="Rohde M."/>
            <person name="Galperin M.Y."/>
            <person name="Jogler C."/>
        </authorList>
    </citation>
    <scope>NUCLEOTIDE SEQUENCE [LARGE SCALE GENOMIC DNA]</scope>
    <source>
        <strain evidence="1 2">KOR42</strain>
    </source>
</reference>
<dbReference type="EMBL" id="SIHI01000067">
    <property type="protein sequence ID" value="TWT39824.1"/>
    <property type="molecule type" value="Genomic_DNA"/>
</dbReference>
<evidence type="ECO:0008006" key="3">
    <source>
        <dbReference type="Google" id="ProtNLM"/>
    </source>
</evidence>
<keyword evidence="2" id="KW-1185">Reference proteome</keyword>
<organism evidence="1 2">
    <name type="scientific">Thalassoglobus neptunius</name>
    <dbReference type="NCBI Taxonomy" id="1938619"/>
    <lineage>
        <taxon>Bacteria</taxon>
        <taxon>Pseudomonadati</taxon>
        <taxon>Planctomycetota</taxon>
        <taxon>Planctomycetia</taxon>
        <taxon>Planctomycetales</taxon>
        <taxon>Planctomycetaceae</taxon>
        <taxon>Thalassoglobus</taxon>
    </lineage>
</organism>